<dbReference type="NCBIfam" id="TIGR00399">
    <property type="entry name" value="metG_C_term"/>
    <property type="match status" value="1"/>
</dbReference>
<dbReference type="PANTHER" id="PTHR11586">
    <property type="entry name" value="TRNA-AMINOACYLATION COFACTOR ARC1 FAMILY MEMBER"/>
    <property type="match status" value="1"/>
</dbReference>
<reference evidence="17" key="1">
    <citation type="journal article" date="2014" name="Front. Microbiol.">
        <title>High frequency of phylogenetically diverse reductive dehalogenase-homologous genes in deep subseafloor sedimentary metagenomes.</title>
        <authorList>
            <person name="Kawai M."/>
            <person name="Futagami T."/>
            <person name="Toyoda A."/>
            <person name="Takaki Y."/>
            <person name="Nishi S."/>
            <person name="Hori S."/>
            <person name="Arai W."/>
            <person name="Tsubouchi T."/>
            <person name="Morono Y."/>
            <person name="Uchiyama I."/>
            <person name="Ito T."/>
            <person name="Fujiyama A."/>
            <person name="Inagaki F."/>
            <person name="Takami H."/>
        </authorList>
    </citation>
    <scope>NUCLEOTIDE SEQUENCE</scope>
    <source>
        <strain evidence="17">Expedition CK06-06</strain>
    </source>
</reference>
<gene>
    <name evidence="17" type="ORF">S01H1_44863</name>
</gene>
<name>X0UYD3_9ZZZZ</name>
<keyword evidence="12" id="KW-0648">Protein biosynthesis</keyword>
<dbReference type="EC" id="6.1.1.10" evidence="4"/>
<evidence type="ECO:0000256" key="5">
    <source>
        <dbReference type="ARBA" id="ARBA00018753"/>
    </source>
</evidence>
<dbReference type="InterPro" id="IPR012340">
    <property type="entry name" value="NA-bd_OB-fold"/>
</dbReference>
<dbReference type="CDD" id="cd02800">
    <property type="entry name" value="tRNA_bind_EcMetRS_like"/>
    <property type="match status" value="1"/>
</dbReference>
<accession>X0UYD3</accession>
<feature type="non-terminal residue" evidence="17">
    <location>
        <position position="1"/>
    </location>
</feature>
<comment type="caution">
    <text evidence="17">The sequence shown here is derived from an EMBL/GenBank/DDBJ whole genome shotgun (WGS) entry which is preliminary data.</text>
</comment>
<evidence type="ECO:0000256" key="14">
    <source>
        <dbReference type="ARBA" id="ARBA00030904"/>
    </source>
</evidence>
<dbReference type="GO" id="GO:0006431">
    <property type="term" value="P:methionyl-tRNA aminoacylation"/>
    <property type="evidence" value="ECO:0007669"/>
    <property type="project" value="InterPro"/>
</dbReference>
<evidence type="ECO:0000256" key="2">
    <source>
        <dbReference type="ARBA" id="ARBA00004496"/>
    </source>
</evidence>
<evidence type="ECO:0000256" key="6">
    <source>
        <dbReference type="ARBA" id="ARBA00022490"/>
    </source>
</evidence>
<evidence type="ECO:0000256" key="9">
    <source>
        <dbReference type="ARBA" id="ARBA00022741"/>
    </source>
</evidence>
<keyword evidence="6" id="KW-0963">Cytoplasm</keyword>
<dbReference type="InterPro" id="IPR004495">
    <property type="entry name" value="Met-tRNA-synth_bsu_C"/>
</dbReference>
<keyword evidence="9" id="KW-0547">Nucleotide-binding</keyword>
<keyword evidence="8" id="KW-0436">Ligase</keyword>
<dbReference type="Pfam" id="PF01588">
    <property type="entry name" value="tRNA_bind"/>
    <property type="match status" value="1"/>
</dbReference>
<evidence type="ECO:0000256" key="15">
    <source>
        <dbReference type="ARBA" id="ARBA00047364"/>
    </source>
</evidence>
<dbReference type="Gene3D" id="2.40.50.140">
    <property type="entry name" value="Nucleic acid-binding proteins"/>
    <property type="match status" value="1"/>
</dbReference>
<proteinExistence type="predicted"/>
<dbReference type="GO" id="GO:0000049">
    <property type="term" value="F:tRNA binding"/>
    <property type="evidence" value="ECO:0007669"/>
    <property type="project" value="UniProtKB-KW"/>
</dbReference>
<organism evidence="17">
    <name type="scientific">marine sediment metagenome</name>
    <dbReference type="NCBI Taxonomy" id="412755"/>
    <lineage>
        <taxon>unclassified sequences</taxon>
        <taxon>metagenomes</taxon>
        <taxon>ecological metagenomes</taxon>
    </lineage>
</organism>
<protein>
    <recommendedName>
        <fullName evidence="5">Methionine--tRNA ligase</fullName>
        <ecNumber evidence="4">6.1.1.10</ecNumber>
    </recommendedName>
    <alternativeName>
        <fullName evidence="14">Methionyl-tRNA synthetase</fullName>
    </alternativeName>
</protein>
<dbReference type="InterPro" id="IPR051270">
    <property type="entry name" value="Tyrosine-tRNA_ligase_regulator"/>
</dbReference>
<keyword evidence="10" id="KW-0067">ATP-binding</keyword>
<dbReference type="EMBL" id="BARS01028637">
    <property type="protein sequence ID" value="GAG10805.1"/>
    <property type="molecule type" value="Genomic_DNA"/>
</dbReference>
<feature type="domain" description="TRNA-binding" evidence="16">
    <location>
        <begin position="2"/>
        <end position="102"/>
    </location>
</feature>
<keyword evidence="11" id="KW-0694">RNA-binding</keyword>
<evidence type="ECO:0000313" key="17">
    <source>
        <dbReference type="EMBL" id="GAG10805.1"/>
    </source>
</evidence>
<dbReference type="GO" id="GO:0005737">
    <property type="term" value="C:cytoplasm"/>
    <property type="evidence" value="ECO:0007669"/>
    <property type="project" value="UniProtKB-SubCell"/>
</dbReference>
<evidence type="ECO:0000256" key="10">
    <source>
        <dbReference type="ARBA" id="ARBA00022840"/>
    </source>
</evidence>
<sequence length="102" mass="11356">DEFKRMDFRVGEVLKAERVENTDKLLKLEVDIGTEKRTMVAGVADVYSPEELVGKKFVFIVNLKPAIIRGIESQGMLLAAEVEGKATIPFFDKDVQTGAKVK</sequence>
<dbReference type="FunFam" id="2.40.50.140:FF:000042">
    <property type="entry name" value="Methionine--tRNA ligase"/>
    <property type="match status" value="1"/>
</dbReference>
<dbReference type="AlphaFoldDB" id="X0UYD3"/>
<evidence type="ECO:0000256" key="1">
    <source>
        <dbReference type="ARBA" id="ARBA00003314"/>
    </source>
</evidence>
<evidence type="ECO:0000256" key="12">
    <source>
        <dbReference type="ARBA" id="ARBA00022917"/>
    </source>
</evidence>
<comment type="subcellular location">
    <subcellularLocation>
        <location evidence="2">Cytoplasm</location>
    </subcellularLocation>
</comment>
<keyword evidence="7" id="KW-0820">tRNA-binding</keyword>
<evidence type="ECO:0000256" key="8">
    <source>
        <dbReference type="ARBA" id="ARBA00022598"/>
    </source>
</evidence>
<evidence type="ECO:0000256" key="4">
    <source>
        <dbReference type="ARBA" id="ARBA00012838"/>
    </source>
</evidence>
<evidence type="ECO:0000256" key="7">
    <source>
        <dbReference type="ARBA" id="ARBA00022555"/>
    </source>
</evidence>
<dbReference type="PANTHER" id="PTHR11586:SF37">
    <property type="entry name" value="TRNA-BINDING DOMAIN-CONTAINING PROTEIN"/>
    <property type="match status" value="1"/>
</dbReference>
<comment type="function">
    <text evidence="1">Is required not only for elongation of protein synthesis but also for the initiation of all mRNA translation through initiator tRNA(fMet) aminoacylation.</text>
</comment>
<comment type="subunit">
    <text evidence="3">Homodimer.</text>
</comment>
<comment type="catalytic activity">
    <reaction evidence="15">
        <text>tRNA(Met) + L-methionine + ATP = L-methionyl-tRNA(Met) + AMP + diphosphate</text>
        <dbReference type="Rhea" id="RHEA:13481"/>
        <dbReference type="Rhea" id="RHEA-COMP:9667"/>
        <dbReference type="Rhea" id="RHEA-COMP:9698"/>
        <dbReference type="ChEBI" id="CHEBI:30616"/>
        <dbReference type="ChEBI" id="CHEBI:33019"/>
        <dbReference type="ChEBI" id="CHEBI:57844"/>
        <dbReference type="ChEBI" id="CHEBI:78442"/>
        <dbReference type="ChEBI" id="CHEBI:78530"/>
        <dbReference type="ChEBI" id="CHEBI:456215"/>
        <dbReference type="EC" id="6.1.1.10"/>
    </reaction>
</comment>
<dbReference type="GO" id="GO:0005524">
    <property type="term" value="F:ATP binding"/>
    <property type="evidence" value="ECO:0007669"/>
    <property type="project" value="UniProtKB-KW"/>
</dbReference>
<evidence type="ECO:0000256" key="3">
    <source>
        <dbReference type="ARBA" id="ARBA00011738"/>
    </source>
</evidence>
<evidence type="ECO:0000259" key="16">
    <source>
        <dbReference type="PROSITE" id="PS50886"/>
    </source>
</evidence>
<dbReference type="InterPro" id="IPR002547">
    <property type="entry name" value="tRNA-bd_dom"/>
</dbReference>
<dbReference type="PROSITE" id="PS50886">
    <property type="entry name" value="TRBD"/>
    <property type="match status" value="1"/>
</dbReference>
<evidence type="ECO:0000256" key="13">
    <source>
        <dbReference type="ARBA" id="ARBA00023146"/>
    </source>
</evidence>
<keyword evidence="13" id="KW-0030">Aminoacyl-tRNA synthetase</keyword>
<dbReference type="SUPFAM" id="SSF50249">
    <property type="entry name" value="Nucleic acid-binding proteins"/>
    <property type="match status" value="1"/>
</dbReference>
<evidence type="ECO:0000256" key="11">
    <source>
        <dbReference type="ARBA" id="ARBA00022884"/>
    </source>
</evidence>
<dbReference type="GO" id="GO:0004825">
    <property type="term" value="F:methionine-tRNA ligase activity"/>
    <property type="evidence" value="ECO:0007669"/>
    <property type="project" value="UniProtKB-EC"/>
</dbReference>